<proteinExistence type="predicted"/>
<keyword evidence="1" id="KW-0472">Membrane</keyword>
<organism evidence="2 3">
    <name type="scientific">Saccharibacillus kuerlensis</name>
    <dbReference type="NCBI Taxonomy" id="459527"/>
    <lineage>
        <taxon>Bacteria</taxon>
        <taxon>Bacillati</taxon>
        <taxon>Bacillota</taxon>
        <taxon>Bacilli</taxon>
        <taxon>Bacillales</taxon>
        <taxon>Paenibacillaceae</taxon>
        <taxon>Saccharibacillus</taxon>
    </lineage>
</organism>
<keyword evidence="1" id="KW-0812">Transmembrane</keyword>
<dbReference type="PANTHER" id="PTHR34821:SF3">
    <property type="entry name" value="MEMBRANE PROTEIN"/>
    <property type="match status" value="1"/>
</dbReference>
<dbReference type="PANTHER" id="PTHR34821">
    <property type="entry name" value="INNER MEMBRANE PROTEIN YDCZ"/>
    <property type="match status" value="1"/>
</dbReference>
<sequence>MFRGILFAFIGGACITLQGVANSRISHDIGTWQAATVTQFTGFIMALLIYLFVRDGDLGGFRKVKPLYLAGGAFGAVIIYTEVTAIQTIGVTFTISALLIAQLCVTFMIDAFGWFGRTKSKMGAPQLIGLVMMIGGVLIMKL</sequence>
<feature type="transmembrane region" description="Helical" evidence="1">
    <location>
        <begin position="33"/>
        <end position="53"/>
    </location>
</feature>
<protein>
    <recommendedName>
        <fullName evidence="4">Transporter family-2 protein</fullName>
    </recommendedName>
</protein>
<feature type="transmembrane region" description="Helical" evidence="1">
    <location>
        <begin position="65"/>
        <end position="83"/>
    </location>
</feature>
<dbReference type="Pfam" id="PF04657">
    <property type="entry name" value="DMT_YdcZ"/>
    <property type="match status" value="1"/>
</dbReference>
<name>A0ABQ2L3V6_9BACL</name>
<evidence type="ECO:0000313" key="3">
    <source>
        <dbReference type="Proteomes" id="UP000606653"/>
    </source>
</evidence>
<evidence type="ECO:0000313" key="2">
    <source>
        <dbReference type="EMBL" id="GGO01650.1"/>
    </source>
</evidence>
<feature type="transmembrane region" description="Helical" evidence="1">
    <location>
        <begin position="89"/>
        <end position="115"/>
    </location>
</feature>
<keyword evidence="1" id="KW-1133">Transmembrane helix</keyword>
<dbReference type="InterPro" id="IPR006750">
    <property type="entry name" value="YdcZ"/>
</dbReference>
<dbReference type="EMBL" id="BMLN01000006">
    <property type="protein sequence ID" value="GGO01650.1"/>
    <property type="molecule type" value="Genomic_DNA"/>
</dbReference>
<comment type="caution">
    <text evidence="2">The sequence shown here is derived from an EMBL/GenBank/DDBJ whole genome shotgun (WGS) entry which is preliminary data.</text>
</comment>
<reference evidence="3" key="1">
    <citation type="journal article" date="2019" name="Int. J. Syst. Evol. Microbiol.">
        <title>The Global Catalogue of Microorganisms (GCM) 10K type strain sequencing project: providing services to taxonomists for standard genome sequencing and annotation.</title>
        <authorList>
            <consortium name="The Broad Institute Genomics Platform"/>
            <consortium name="The Broad Institute Genome Sequencing Center for Infectious Disease"/>
            <person name="Wu L."/>
            <person name="Ma J."/>
        </authorList>
    </citation>
    <scope>NUCLEOTIDE SEQUENCE [LARGE SCALE GENOMIC DNA]</scope>
    <source>
        <strain evidence="3">CGMCC 1.6964</strain>
    </source>
</reference>
<feature type="transmembrane region" description="Helical" evidence="1">
    <location>
        <begin position="122"/>
        <end position="140"/>
    </location>
</feature>
<keyword evidence="3" id="KW-1185">Reference proteome</keyword>
<accession>A0ABQ2L3V6</accession>
<gene>
    <name evidence="2" type="ORF">GCM10010969_24190</name>
</gene>
<evidence type="ECO:0000256" key="1">
    <source>
        <dbReference type="SAM" id="Phobius"/>
    </source>
</evidence>
<dbReference type="Proteomes" id="UP000606653">
    <property type="component" value="Unassembled WGS sequence"/>
</dbReference>
<evidence type="ECO:0008006" key="4">
    <source>
        <dbReference type="Google" id="ProtNLM"/>
    </source>
</evidence>